<dbReference type="EMBL" id="OC323469">
    <property type="protein sequence ID" value="CAD7413138.1"/>
    <property type="molecule type" value="Genomic_DNA"/>
</dbReference>
<dbReference type="PANTHER" id="PTHR13359:SF2">
    <property type="entry name" value="LARGE RIBOSOMAL SUBUNIT PROTEIN ML40"/>
    <property type="match status" value="1"/>
</dbReference>
<comment type="similarity">
    <text evidence="2">Belongs to the mitochondrion-specific ribosomal protein mL40 family.</text>
</comment>
<accession>A0A7R9H9U0</accession>
<evidence type="ECO:0000313" key="8">
    <source>
        <dbReference type="EMBL" id="CAD7413138.1"/>
    </source>
</evidence>
<keyword evidence="5" id="KW-0496">Mitochondrion</keyword>
<proteinExistence type="inferred from homology"/>
<dbReference type="InterPro" id="IPR019192">
    <property type="entry name" value="Ribosomal_mL40"/>
</dbReference>
<dbReference type="GO" id="GO:0005762">
    <property type="term" value="C:mitochondrial large ribosomal subunit"/>
    <property type="evidence" value="ECO:0007669"/>
    <property type="project" value="InterPro"/>
</dbReference>
<sequence length="98" mass="11525">MKRKHQCDHEWCQNKTKGGLDHTTSSGLMLVQTSKTAPSEIAEPLKKKKKLDPAILKQREDRKRKKIEKQIRRMEKNVRQLKPIDELEVPIKLIDEKV</sequence>
<evidence type="ECO:0000256" key="7">
    <source>
        <dbReference type="ARBA" id="ARBA00035192"/>
    </source>
</evidence>
<keyword evidence="4" id="KW-0689">Ribosomal protein</keyword>
<reference evidence="8" key="1">
    <citation type="submission" date="2020-11" db="EMBL/GenBank/DDBJ databases">
        <authorList>
            <person name="Tran Van P."/>
        </authorList>
    </citation>
    <scope>NUCLEOTIDE SEQUENCE</scope>
</reference>
<evidence type="ECO:0000256" key="3">
    <source>
        <dbReference type="ARBA" id="ARBA00022946"/>
    </source>
</evidence>
<gene>
    <name evidence="8" type="ORF">TCEB3V08_LOCUS11660</name>
</gene>
<dbReference type="InterPro" id="IPR039145">
    <property type="entry name" value="Ribosomal_mL40_metazoa/plant"/>
</dbReference>
<evidence type="ECO:0000256" key="4">
    <source>
        <dbReference type="ARBA" id="ARBA00022980"/>
    </source>
</evidence>
<evidence type="ECO:0000256" key="2">
    <source>
        <dbReference type="ARBA" id="ARBA00009360"/>
    </source>
</evidence>
<keyword evidence="3" id="KW-0809">Transit peptide</keyword>
<organism evidence="8">
    <name type="scientific">Timema cristinae</name>
    <name type="common">Walking stick</name>
    <dbReference type="NCBI Taxonomy" id="61476"/>
    <lineage>
        <taxon>Eukaryota</taxon>
        <taxon>Metazoa</taxon>
        <taxon>Ecdysozoa</taxon>
        <taxon>Arthropoda</taxon>
        <taxon>Hexapoda</taxon>
        <taxon>Insecta</taxon>
        <taxon>Pterygota</taxon>
        <taxon>Neoptera</taxon>
        <taxon>Polyneoptera</taxon>
        <taxon>Phasmatodea</taxon>
        <taxon>Timematodea</taxon>
        <taxon>Timematoidea</taxon>
        <taxon>Timematidae</taxon>
        <taxon>Timema</taxon>
    </lineage>
</organism>
<dbReference type="Pfam" id="PF09812">
    <property type="entry name" value="MRP-L28"/>
    <property type="match status" value="1"/>
</dbReference>
<dbReference type="AlphaFoldDB" id="A0A7R9H9U0"/>
<dbReference type="PANTHER" id="PTHR13359">
    <property type="entry name" value="39S RIBOSOMAL PROTEIN L40, MITOCHONDRIAL"/>
    <property type="match status" value="1"/>
</dbReference>
<comment type="subcellular location">
    <subcellularLocation>
        <location evidence="1">Mitochondrion</location>
    </subcellularLocation>
</comment>
<evidence type="ECO:0000256" key="6">
    <source>
        <dbReference type="ARBA" id="ARBA00023274"/>
    </source>
</evidence>
<name>A0A7R9H9U0_TIMCR</name>
<evidence type="ECO:0000256" key="5">
    <source>
        <dbReference type="ARBA" id="ARBA00023128"/>
    </source>
</evidence>
<keyword evidence="6" id="KW-0687">Ribonucleoprotein</keyword>
<evidence type="ECO:0000256" key="1">
    <source>
        <dbReference type="ARBA" id="ARBA00004173"/>
    </source>
</evidence>
<protein>
    <recommendedName>
        <fullName evidence="7">Large ribosomal subunit protein mL40</fullName>
    </recommendedName>
</protein>